<feature type="non-terminal residue" evidence="2">
    <location>
        <position position="1"/>
    </location>
</feature>
<accession>A0A812JUH9</accession>
<dbReference type="SUPFAM" id="SSF48371">
    <property type="entry name" value="ARM repeat"/>
    <property type="match status" value="1"/>
</dbReference>
<dbReference type="SMART" id="SM00567">
    <property type="entry name" value="EZ_HEAT"/>
    <property type="match status" value="2"/>
</dbReference>
<evidence type="ECO:0000256" key="1">
    <source>
        <dbReference type="SAM" id="MobiDB-lite"/>
    </source>
</evidence>
<organism evidence="2 3">
    <name type="scientific">Symbiodinium necroappetens</name>
    <dbReference type="NCBI Taxonomy" id="1628268"/>
    <lineage>
        <taxon>Eukaryota</taxon>
        <taxon>Sar</taxon>
        <taxon>Alveolata</taxon>
        <taxon>Dinophyceae</taxon>
        <taxon>Suessiales</taxon>
        <taxon>Symbiodiniaceae</taxon>
        <taxon>Symbiodinium</taxon>
    </lineage>
</organism>
<dbReference type="InterPro" id="IPR004155">
    <property type="entry name" value="PBS_lyase_HEAT"/>
</dbReference>
<feature type="compositionally biased region" description="Basic and acidic residues" evidence="1">
    <location>
        <begin position="135"/>
        <end position="147"/>
    </location>
</feature>
<evidence type="ECO:0000313" key="3">
    <source>
        <dbReference type="Proteomes" id="UP000601435"/>
    </source>
</evidence>
<dbReference type="InterPro" id="IPR016024">
    <property type="entry name" value="ARM-type_fold"/>
</dbReference>
<comment type="caution">
    <text evidence="2">The sequence shown here is derived from an EMBL/GenBank/DDBJ whole genome shotgun (WGS) entry which is preliminary data.</text>
</comment>
<gene>
    <name evidence="2" type="ORF">SNEC2469_LOCUS2109</name>
</gene>
<keyword evidence="3" id="KW-1185">Reference proteome</keyword>
<dbReference type="Gene3D" id="1.25.10.10">
    <property type="entry name" value="Leucine-rich Repeat Variant"/>
    <property type="match status" value="1"/>
</dbReference>
<dbReference type="EMBL" id="CAJNJA010006454">
    <property type="protein sequence ID" value="CAE7210607.1"/>
    <property type="molecule type" value="Genomic_DNA"/>
</dbReference>
<sequence>MRQRYFTSVGQSGTGLLELIAEMKSGQTLMAPLAFDVGDLIPSCIVLSAAPHGLLLKLPSQEAPALLPNQVARDEFAIGQEVQNLLVACLYSDARSASVVVPETVAEEMVAAADSEGVITERSASSFAARGRWGRSKEQPGAEKTPTEDADMQQDDDSSRLMPFLVGSRAAETTYSSVAQQPGSVNLAAGSAMAWPRKHPVPEQQESEGPSYSKQQLLQLRPSILDGNELEHNEASVLTSMPCQQEEVDERMLHMVIRHHQLPVWWARCRKEAKLQAFRVACRIGRLRLSKQLHTDAQTVGIDAAAVSETLQEMCLDMQSAAGARASTKKKRSWWPKNSSSGELMSAVEAQAIAAWTSASLSLATVPAAFVAAWLLELGGPVGLLLPESPGEEALSARLRGLRLLGELGPSHSIPDSCTMMASIAGCLRDPEARGRKAAAEALGNFGPTAAETPRAVPRLLRLVKQDRDVSVREAAARALGCLGRDGLEAILEDGGLEHKDLEVRGCAVLAVGWSGVAGRDCVDRLV</sequence>
<dbReference type="InterPro" id="IPR011989">
    <property type="entry name" value="ARM-like"/>
</dbReference>
<reference evidence="2" key="1">
    <citation type="submission" date="2021-02" db="EMBL/GenBank/DDBJ databases">
        <authorList>
            <person name="Dougan E. K."/>
            <person name="Rhodes N."/>
            <person name="Thang M."/>
            <person name="Chan C."/>
        </authorList>
    </citation>
    <scope>NUCLEOTIDE SEQUENCE</scope>
</reference>
<proteinExistence type="predicted"/>
<feature type="region of interest" description="Disordered" evidence="1">
    <location>
        <begin position="190"/>
        <end position="213"/>
    </location>
</feature>
<feature type="non-terminal residue" evidence="2">
    <location>
        <position position="527"/>
    </location>
</feature>
<dbReference type="Pfam" id="PF13646">
    <property type="entry name" value="HEAT_2"/>
    <property type="match status" value="1"/>
</dbReference>
<protein>
    <submittedName>
        <fullName evidence="2">Uncharacterized protein</fullName>
    </submittedName>
</protein>
<dbReference type="Proteomes" id="UP000601435">
    <property type="component" value="Unassembled WGS sequence"/>
</dbReference>
<feature type="region of interest" description="Disordered" evidence="1">
    <location>
        <begin position="129"/>
        <end position="157"/>
    </location>
</feature>
<dbReference type="AlphaFoldDB" id="A0A812JUH9"/>
<dbReference type="OrthoDB" id="421623at2759"/>
<name>A0A812JUH9_9DINO</name>
<evidence type="ECO:0000313" key="2">
    <source>
        <dbReference type="EMBL" id="CAE7210607.1"/>
    </source>
</evidence>